<comment type="caution">
    <text evidence="2">The sequence shown here is derived from an EMBL/GenBank/DDBJ whole genome shotgun (WGS) entry which is preliminary data.</text>
</comment>
<reference evidence="2 3" key="1">
    <citation type="submission" date="2024-01" db="EMBL/GenBank/DDBJ databases">
        <title>A draft genome for a cacao thread blight-causing isolate of Paramarasmius palmivorus.</title>
        <authorList>
            <person name="Baruah I.K."/>
            <person name="Bukari Y."/>
            <person name="Amoako-Attah I."/>
            <person name="Meinhardt L.W."/>
            <person name="Bailey B.A."/>
            <person name="Cohen S.P."/>
        </authorList>
    </citation>
    <scope>NUCLEOTIDE SEQUENCE [LARGE SCALE GENOMIC DNA]</scope>
    <source>
        <strain evidence="2 3">GH-12</strain>
    </source>
</reference>
<protein>
    <recommendedName>
        <fullName evidence="4">Protein kinase domain-containing protein</fullName>
    </recommendedName>
</protein>
<dbReference type="AlphaFoldDB" id="A0AAW0CH48"/>
<dbReference type="InterPro" id="IPR011009">
    <property type="entry name" value="Kinase-like_dom_sf"/>
</dbReference>
<accession>A0AAW0CH48</accession>
<dbReference type="Proteomes" id="UP001383192">
    <property type="component" value="Unassembled WGS sequence"/>
</dbReference>
<keyword evidence="3" id="KW-1185">Reference proteome</keyword>
<gene>
    <name evidence="2" type="ORF">VNI00_010387</name>
</gene>
<proteinExistence type="predicted"/>
<name>A0AAW0CH48_9AGAR</name>
<dbReference type="SUPFAM" id="SSF56112">
    <property type="entry name" value="Protein kinase-like (PK-like)"/>
    <property type="match status" value="1"/>
</dbReference>
<evidence type="ECO:0000313" key="3">
    <source>
        <dbReference type="Proteomes" id="UP001383192"/>
    </source>
</evidence>
<evidence type="ECO:0000313" key="2">
    <source>
        <dbReference type="EMBL" id="KAK7038995.1"/>
    </source>
</evidence>
<feature type="compositionally biased region" description="Low complexity" evidence="1">
    <location>
        <begin position="343"/>
        <end position="357"/>
    </location>
</feature>
<evidence type="ECO:0000256" key="1">
    <source>
        <dbReference type="SAM" id="MobiDB-lite"/>
    </source>
</evidence>
<organism evidence="2 3">
    <name type="scientific">Paramarasmius palmivorus</name>
    <dbReference type="NCBI Taxonomy" id="297713"/>
    <lineage>
        <taxon>Eukaryota</taxon>
        <taxon>Fungi</taxon>
        <taxon>Dikarya</taxon>
        <taxon>Basidiomycota</taxon>
        <taxon>Agaricomycotina</taxon>
        <taxon>Agaricomycetes</taxon>
        <taxon>Agaricomycetidae</taxon>
        <taxon>Agaricales</taxon>
        <taxon>Marasmiineae</taxon>
        <taxon>Marasmiaceae</taxon>
        <taxon>Paramarasmius</taxon>
    </lineage>
</organism>
<dbReference type="EMBL" id="JAYKXP010000041">
    <property type="protein sequence ID" value="KAK7038995.1"/>
    <property type="molecule type" value="Genomic_DNA"/>
</dbReference>
<evidence type="ECO:0008006" key="4">
    <source>
        <dbReference type="Google" id="ProtNLM"/>
    </source>
</evidence>
<feature type="region of interest" description="Disordered" evidence="1">
    <location>
        <begin position="339"/>
        <end position="364"/>
    </location>
</feature>
<sequence length="391" mass="43880">MATTTAPISIQLSWEGKPTLFYPTTQDGTTHRLAESNFKVTRIQAGCGIYRGVGRITDWGRFEKLVKPQMILFCTPTGKDNDNTIPVIVLKAFFHTDKALDGHHRVDWEECQETMQAEANFYHTALSNFQGLIVPKHYGIWRSEKTSSIGVVECQILQYGGKAMWGMGMNAKRRLAIASAIETLHNHGIYHGELGSDRISHHILCNEEDKVFIVDFAMAGDGLICTRTIPIVPMKDSAASITVDDWRTNEGLGKIRLCGELGSVLRFLSFSLCERAQNKSSGFPKEVLEDVASLVIDTKENLQDKKHQFERQRQILEDWTKARSDDLWEAMHEDRLDFGGAHTSSSTSRPSEGSSTPEEQERDGTRLSLNSLLFWSIVVGVLMSTRRSQIA</sequence>